<accession>A0A023PJJ3</accession>
<dbReference type="Proteomes" id="UP001302367">
    <property type="component" value="Chromosome 2"/>
</dbReference>
<reference evidence="1" key="1">
    <citation type="journal article" date="2014" name="Fungal Genet. Biol.">
        <title>The heterothallic sugarbeet pathogen Cercospora beticola contains exon fragments of both MAT genes that are homogenized by concerted evolution.</title>
        <authorList>
            <person name="Bolton M.D."/>
            <person name="de Jonge R."/>
            <person name="Inderbitzin P."/>
            <person name="Liu Z."/>
            <person name="Birla K."/>
            <person name="Van de Peer Y."/>
            <person name="Subbarao K.V."/>
            <person name="Thomma B.P."/>
            <person name="Secor G.A."/>
        </authorList>
    </citation>
    <scope>NUCLEOTIDE SEQUENCE</scope>
</reference>
<name>A0A023PJJ3_CERBT</name>
<dbReference type="OrthoDB" id="10344080at2759"/>
<gene>
    <name evidence="2" type="ORF">CB0940_05415</name>
    <name evidence="3" type="ORF">RHO25_002569</name>
</gene>
<reference evidence="3 5" key="3">
    <citation type="submission" date="2023-09" db="EMBL/GenBank/DDBJ databases">
        <title>Complete-Gapless Cercospora beticola genome.</title>
        <authorList>
            <person name="Wyatt N.A."/>
            <person name="Spanner R.E."/>
            <person name="Bolton M.D."/>
        </authorList>
    </citation>
    <scope>NUCLEOTIDE SEQUENCE [LARGE SCALE GENOMIC DNA]</scope>
    <source>
        <strain evidence="3">Cb09-40</strain>
    </source>
</reference>
<organism evidence="1">
    <name type="scientific">Cercospora beticola</name>
    <name type="common">Sugarbeet leaf spot fungus</name>
    <dbReference type="NCBI Taxonomy" id="122368"/>
    <lineage>
        <taxon>Eukaryota</taxon>
        <taxon>Fungi</taxon>
        <taxon>Dikarya</taxon>
        <taxon>Ascomycota</taxon>
        <taxon>Pezizomycotina</taxon>
        <taxon>Dothideomycetes</taxon>
        <taxon>Dothideomycetidae</taxon>
        <taxon>Mycosphaerellales</taxon>
        <taxon>Mycosphaerellaceae</taxon>
        <taxon>Cercospora</taxon>
    </lineage>
</organism>
<dbReference type="AlphaFoldDB" id="A0A023PJJ3"/>
<evidence type="ECO:0000313" key="5">
    <source>
        <dbReference type="Proteomes" id="UP001302367"/>
    </source>
</evidence>
<dbReference type="EMBL" id="KC960688">
    <property type="protein sequence ID" value="AHX24197.1"/>
    <property type="molecule type" value="Genomic_DNA"/>
</dbReference>
<evidence type="ECO:0000313" key="2">
    <source>
        <dbReference type="EMBL" id="PIA97611.1"/>
    </source>
</evidence>
<dbReference type="EMBL" id="LKMD01000102">
    <property type="protein sequence ID" value="PIA97611.1"/>
    <property type="molecule type" value="Genomic_DNA"/>
</dbReference>
<dbReference type="Proteomes" id="UP000230605">
    <property type="component" value="Chromosome 2"/>
</dbReference>
<keyword evidence="5" id="KW-1185">Reference proteome</keyword>
<evidence type="ECO:0000313" key="4">
    <source>
        <dbReference type="Proteomes" id="UP000230605"/>
    </source>
</evidence>
<protein>
    <submittedName>
        <fullName evidence="1">Uncharacterized protein</fullName>
    </submittedName>
</protein>
<sequence length="213" mass="24075">MAATDELKRQLLEIERLCDRPEPPPSGFTPATRTRKICDSQSMQPEQLHLLEALYREELAVENRLQESVRARATTALRAQGGKASTWEHTGSTLQRGIRLSAQECADVFRGRQEALKRGVDNLTYARALVPQPPASLPQFEIPKHAREMLEAYYTKFGRPEENEVSMLASALDLGEDDVVKFYDTVIDNTMAQEKMSKMLLKKIGQESARLSR</sequence>
<evidence type="ECO:0000313" key="1">
    <source>
        <dbReference type="EMBL" id="AHX24197.1"/>
    </source>
</evidence>
<dbReference type="EMBL" id="CP134185">
    <property type="protein sequence ID" value="WPA97958.1"/>
    <property type="molecule type" value="Genomic_DNA"/>
</dbReference>
<reference evidence="2 4" key="2">
    <citation type="submission" date="2015-10" db="EMBL/GenBank/DDBJ databases">
        <title>The cercosporin biosynthetic gene cluster was horizontally transferred to several fungal lineages and shown to be expanded in Cercospora beticola based on microsynteny with recipient genomes.</title>
        <authorList>
            <person name="De Jonge R."/>
            <person name="Ebert M.K."/>
            <person name="Suttle J.C."/>
            <person name="Jurick Ii W.M."/>
            <person name="Secor G.A."/>
            <person name="Thomma B.P."/>
            <person name="Van De Peer Y."/>
            <person name="Bolton M.D."/>
        </authorList>
    </citation>
    <scope>NUCLEOTIDE SEQUENCE [LARGE SCALE GENOMIC DNA]</scope>
    <source>
        <strain evidence="2 4">09-40</strain>
    </source>
</reference>
<evidence type="ECO:0000313" key="3">
    <source>
        <dbReference type="EMBL" id="WPA97958.1"/>
    </source>
</evidence>
<proteinExistence type="predicted"/>